<dbReference type="EMBL" id="CP006773">
    <property type="protein sequence ID" value="AHD00462.1"/>
    <property type="molecule type" value="Genomic_DNA"/>
</dbReference>
<organism evidence="1 2">
    <name type="scientific">Leisingera methylohalidivorans DSM 14336</name>
    <dbReference type="NCBI Taxonomy" id="999552"/>
    <lineage>
        <taxon>Bacteria</taxon>
        <taxon>Pseudomonadati</taxon>
        <taxon>Pseudomonadota</taxon>
        <taxon>Alphaproteobacteria</taxon>
        <taxon>Rhodobacterales</taxon>
        <taxon>Roseobacteraceae</taxon>
        <taxon>Leisingera</taxon>
    </lineage>
</organism>
<dbReference type="KEGG" id="lmd:METH_06750"/>
<dbReference type="OrthoDB" id="7877014at2"/>
<protein>
    <submittedName>
        <fullName evidence="1">Uncharacterized protein</fullName>
    </submittedName>
</protein>
<evidence type="ECO:0000313" key="1">
    <source>
        <dbReference type="EMBL" id="AHD00462.1"/>
    </source>
</evidence>
<dbReference type="RefSeq" id="WP_024089627.1">
    <property type="nucleotide sequence ID" value="NC_023135.1"/>
</dbReference>
<dbReference type="Proteomes" id="UP000018780">
    <property type="component" value="Chromosome"/>
</dbReference>
<evidence type="ECO:0000313" key="2">
    <source>
        <dbReference type="Proteomes" id="UP000018780"/>
    </source>
</evidence>
<dbReference type="PATRIC" id="fig|999552.6.peg.1360"/>
<sequence>MRDVINAQMVALIDSPAFGCLDAAAEAIRARTGQPVGKGTLSRRLSGQCGWPIDEVWALEDAAGRHPVTRYRMRRMNPDEKTAAGSILSQAGAISKEAGEAVSSILAAEQSASAADWAAAGVEIDEAIDVLRRARACAEAKVLEGQHERA</sequence>
<accession>V9VUA5</accession>
<reference evidence="1 2" key="1">
    <citation type="submission" date="2013-09" db="EMBL/GenBank/DDBJ databases">
        <authorList>
            <consortium name="DOE Joint Genome Institute"/>
            <person name="Klenk H.-P."/>
            <person name="Huntemann M."/>
            <person name="Han J."/>
            <person name="Chen A."/>
            <person name="Kyrpides N."/>
            <person name="Mavromatis K."/>
            <person name="Markowitz V."/>
            <person name="Palaniappan K."/>
            <person name="Ivanova N."/>
            <person name="Schaumberg A."/>
            <person name="Pati A."/>
            <person name="Liolios K."/>
            <person name="Nordberg H.P."/>
            <person name="Cantor M.N."/>
            <person name="Hua S.X."/>
            <person name="Woyke T."/>
        </authorList>
    </citation>
    <scope>NUCLEOTIDE SEQUENCE [LARGE SCALE GENOMIC DNA]</scope>
    <source>
        <strain evidence="1 2">DSM 14336</strain>
    </source>
</reference>
<dbReference type="HOGENOM" id="CLU_1766660_0_0_5"/>
<keyword evidence="2" id="KW-1185">Reference proteome</keyword>
<dbReference type="STRING" id="999552.METH_06750"/>
<gene>
    <name evidence="1" type="ORF">METH_06750</name>
</gene>
<proteinExistence type="predicted"/>
<dbReference type="AlphaFoldDB" id="V9VUA5"/>
<name>V9VUA5_9RHOB</name>